<dbReference type="RefSeq" id="XP_002109657.1">
    <property type="nucleotide sequence ID" value="XM_002109621.1"/>
</dbReference>
<dbReference type="GO" id="GO:0004632">
    <property type="term" value="F:phosphopantothenate--cysteine ligase activity"/>
    <property type="evidence" value="ECO:0000318"/>
    <property type="project" value="GO_Central"/>
</dbReference>
<dbReference type="EMBL" id="DS985242">
    <property type="protein sequence ID" value="EDV27823.1"/>
    <property type="molecule type" value="Genomic_DNA"/>
</dbReference>
<accession>B3RMB7</accession>
<dbReference type="InterPro" id="IPR007085">
    <property type="entry name" value="DNA/pantothenate-metab_flavo_C"/>
</dbReference>
<evidence type="ECO:0000256" key="1">
    <source>
        <dbReference type="ARBA" id="ARBA00005703"/>
    </source>
</evidence>
<dbReference type="HOGENOM" id="CLU_042326_2_0_1"/>
<dbReference type="PANTHER" id="PTHR12290">
    <property type="entry name" value="CORNICHON-RELATED"/>
    <property type="match status" value="1"/>
</dbReference>
<dbReference type="Proteomes" id="UP000009022">
    <property type="component" value="Unassembled WGS sequence"/>
</dbReference>
<proteinExistence type="inferred from homology"/>
<organism evidence="3 4">
    <name type="scientific">Trichoplax adhaerens</name>
    <name type="common">Trichoplax reptans</name>
    <dbReference type="NCBI Taxonomy" id="10228"/>
    <lineage>
        <taxon>Eukaryota</taxon>
        <taxon>Metazoa</taxon>
        <taxon>Placozoa</taxon>
        <taxon>Uniplacotomia</taxon>
        <taxon>Trichoplacea</taxon>
        <taxon>Trichoplacidae</taxon>
        <taxon>Trichoplax</taxon>
    </lineage>
</organism>
<reference evidence="3 4" key="1">
    <citation type="journal article" date="2008" name="Nature">
        <title>The Trichoplax genome and the nature of placozoans.</title>
        <authorList>
            <person name="Srivastava M."/>
            <person name="Begovic E."/>
            <person name="Chapman J."/>
            <person name="Putnam N.H."/>
            <person name="Hellsten U."/>
            <person name="Kawashima T."/>
            <person name="Kuo A."/>
            <person name="Mitros T."/>
            <person name="Salamov A."/>
            <person name="Carpenter M.L."/>
            <person name="Signorovitch A.Y."/>
            <person name="Moreno M.A."/>
            <person name="Kamm K."/>
            <person name="Grimwood J."/>
            <person name="Schmutz J."/>
            <person name="Shapiro H."/>
            <person name="Grigoriev I.V."/>
            <person name="Buss L.W."/>
            <person name="Schierwater B."/>
            <person name="Dellaporta S.L."/>
            <person name="Rokhsar D.S."/>
        </authorList>
    </citation>
    <scope>NUCLEOTIDE SEQUENCE [LARGE SCALE GENOMIC DNA]</scope>
    <source>
        <strain evidence="3 4">Grell-BS-1999</strain>
    </source>
</reference>
<name>B3RMB7_TRIAD</name>
<feature type="domain" description="DNA/pantothenate metabolism flavoprotein C-terminal" evidence="2">
    <location>
        <begin position="129"/>
        <end position="226"/>
    </location>
</feature>
<dbReference type="GeneID" id="6750872"/>
<dbReference type="STRING" id="10228.B3RMB7"/>
<dbReference type="PhylomeDB" id="B3RMB7"/>
<sequence length="270" mass="31133">SGGTSVPLERNTVRFIENFSSGKRGSASAEYFIRCGYIVIFLFRKSSLQPFQRHWRSLNFLDSLECHCNSDNEAVITGMLLLKINNPKLLTSLQCYQQARSQGKLLVIDYTTLFDYLHLLHAITKELKVFHSRALVYLAAAVSDFYLPLERMTEHKIQSANEKLTIQLEAVPKMLKVLIDEWISNAYIVSFKLETDQKILIEKAQRSLQKYSHQLVIANLLQSRETRVVMVTLAGQEVIEMSNDEIESDKEIEEKIISYIVMKHQHYVSL</sequence>
<dbReference type="Gene3D" id="3.40.50.10300">
    <property type="entry name" value="CoaB-like"/>
    <property type="match status" value="1"/>
</dbReference>
<dbReference type="GO" id="GO:0015937">
    <property type="term" value="P:coenzyme A biosynthetic process"/>
    <property type="evidence" value="ECO:0000318"/>
    <property type="project" value="GO_Central"/>
</dbReference>
<evidence type="ECO:0000313" key="3">
    <source>
        <dbReference type="EMBL" id="EDV27823.1"/>
    </source>
</evidence>
<dbReference type="KEGG" id="tad:TRIADDRAFT_21703"/>
<dbReference type="SUPFAM" id="SSF102645">
    <property type="entry name" value="CoaB-like"/>
    <property type="match status" value="1"/>
</dbReference>
<dbReference type="GO" id="GO:0005737">
    <property type="term" value="C:cytoplasm"/>
    <property type="evidence" value="ECO:0000318"/>
    <property type="project" value="GO_Central"/>
</dbReference>
<dbReference type="Pfam" id="PF04127">
    <property type="entry name" value="DFP"/>
    <property type="match status" value="1"/>
</dbReference>
<comment type="similarity">
    <text evidence="1">Belongs to the PPC synthetase family.</text>
</comment>
<evidence type="ECO:0000259" key="2">
    <source>
        <dbReference type="Pfam" id="PF04127"/>
    </source>
</evidence>
<dbReference type="OrthoDB" id="70224at2759"/>
<protein>
    <recommendedName>
        <fullName evidence="2">DNA/pantothenate metabolism flavoprotein C-terminal domain-containing protein</fullName>
    </recommendedName>
</protein>
<dbReference type="InParanoid" id="B3RMB7"/>
<dbReference type="FunCoup" id="B3RMB7">
    <property type="interactions" value="2155"/>
</dbReference>
<dbReference type="OMA" id="LERYQHH"/>
<dbReference type="CTD" id="6750872"/>
<dbReference type="eggNOG" id="KOG2728">
    <property type="taxonomic scope" value="Eukaryota"/>
</dbReference>
<dbReference type="GO" id="GO:0005634">
    <property type="term" value="C:nucleus"/>
    <property type="evidence" value="ECO:0000318"/>
    <property type="project" value="GO_Central"/>
</dbReference>
<evidence type="ECO:0000313" key="4">
    <source>
        <dbReference type="Proteomes" id="UP000009022"/>
    </source>
</evidence>
<feature type="non-terminal residue" evidence="3">
    <location>
        <position position="1"/>
    </location>
</feature>
<keyword evidence="4" id="KW-1185">Reference proteome</keyword>
<dbReference type="AlphaFoldDB" id="B3RMB7"/>
<dbReference type="InterPro" id="IPR035929">
    <property type="entry name" value="CoaB-like_sf"/>
</dbReference>
<gene>
    <name evidence="3" type="ORF">TRIADDRAFT_21703</name>
</gene>